<name>A0A2P2R360_RHIMU</name>
<evidence type="ECO:0000313" key="1">
    <source>
        <dbReference type="EMBL" id="MBX73631.1"/>
    </source>
</evidence>
<dbReference type="AlphaFoldDB" id="A0A2P2R360"/>
<dbReference type="EMBL" id="GGEC01093147">
    <property type="protein sequence ID" value="MBX73631.1"/>
    <property type="molecule type" value="Transcribed_RNA"/>
</dbReference>
<organism evidence="1">
    <name type="scientific">Rhizophora mucronata</name>
    <name type="common">Asiatic mangrove</name>
    <dbReference type="NCBI Taxonomy" id="61149"/>
    <lineage>
        <taxon>Eukaryota</taxon>
        <taxon>Viridiplantae</taxon>
        <taxon>Streptophyta</taxon>
        <taxon>Embryophyta</taxon>
        <taxon>Tracheophyta</taxon>
        <taxon>Spermatophyta</taxon>
        <taxon>Magnoliopsida</taxon>
        <taxon>eudicotyledons</taxon>
        <taxon>Gunneridae</taxon>
        <taxon>Pentapetalae</taxon>
        <taxon>rosids</taxon>
        <taxon>fabids</taxon>
        <taxon>Malpighiales</taxon>
        <taxon>Rhizophoraceae</taxon>
        <taxon>Rhizophora</taxon>
    </lineage>
</organism>
<sequence>MFMQERLMKQILKATEQSNHLSLNEKLQK</sequence>
<protein>
    <submittedName>
        <fullName evidence="1">Uncharacterized protein</fullName>
    </submittedName>
</protein>
<proteinExistence type="predicted"/>
<accession>A0A2P2R360</accession>
<reference evidence="1" key="1">
    <citation type="submission" date="2018-02" db="EMBL/GenBank/DDBJ databases">
        <title>Rhizophora mucronata_Transcriptome.</title>
        <authorList>
            <person name="Meera S.P."/>
            <person name="Sreeshan A."/>
            <person name="Augustine A."/>
        </authorList>
    </citation>
    <scope>NUCLEOTIDE SEQUENCE</scope>
    <source>
        <tissue evidence="1">Leaf</tissue>
    </source>
</reference>